<dbReference type="EMBL" id="JACHGJ010000004">
    <property type="protein sequence ID" value="MBB6480679.1"/>
    <property type="molecule type" value="Genomic_DNA"/>
</dbReference>
<dbReference type="PANTHER" id="PTHR47799">
    <property type="entry name" value="OMEGA-AMIDASE YAFV"/>
    <property type="match status" value="1"/>
</dbReference>
<comment type="caution">
    <text evidence="2">The sequence shown here is derived from an EMBL/GenBank/DDBJ whole genome shotgun (WGS) entry which is preliminary data.</text>
</comment>
<dbReference type="CDD" id="cd07583">
    <property type="entry name" value="nitrilase_5"/>
    <property type="match status" value="1"/>
</dbReference>
<dbReference type="SUPFAM" id="SSF56317">
    <property type="entry name" value="Carbon-nitrogen hydrolase"/>
    <property type="match status" value="1"/>
</dbReference>
<accession>A0A841RCU5</accession>
<evidence type="ECO:0000313" key="2">
    <source>
        <dbReference type="EMBL" id="MBB6480679.1"/>
    </source>
</evidence>
<dbReference type="AlphaFoldDB" id="A0A841RCU5"/>
<dbReference type="Gene3D" id="3.60.110.10">
    <property type="entry name" value="Carbon-nitrogen hydrolase"/>
    <property type="match status" value="1"/>
</dbReference>
<keyword evidence="2" id="KW-0378">Hydrolase</keyword>
<dbReference type="Pfam" id="PF00795">
    <property type="entry name" value="CN_hydrolase"/>
    <property type="match status" value="1"/>
</dbReference>
<dbReference type="PANTHER" id="PTHR47799:SF1">
    <property type="entry name" value="OMEGA-AMIDASE YAFV"/>
    <property type="match status" value="1"/>
</dbReference>
<keyword evidence="3" id="KW-1185">Reference proteome</keyword>
<evidence type="ECO:0000259" key="1">
    <source>
        <dbReference type="PROSITE" id="PS50263"/>
    </source>
</evidence>
<dbReference type="Proteomes" id="UP000587760">
    <property type="component" value="Unassembled WGS sequence"/>
</dbReference>
<organism evidence="2 3">
    <name type="scientific">Spirochaeta isovalerica</name>
    <dbReference type="NCBI Taxonomy" id="150"/>
    <lineage>
        <taxon>Bacteria</taxon>
        <taxon>Pseudomonadati</taxon>
        <taxon>Spirochaetota</taxon>
        <taxon>Spirochaetia</taxon>
        <taxon>Spirochaetales</taxon>
        <taxon>Spirochaetaceae</taxon>
        <taxon>Spirochaeta</taxon>
    </lineage>
</organism>
<dbReference type="InterPro" id="IPR052737">
    <property type="entry name" value="Omega-amidase_YafV"/>
</dbReference>
<dbReference type="RefSeq" id="WP_184746948.1">
    <property type="nucleotide sequence ID" value="NZ_JACHGJ010000004.1"/>
</dbReference>
<sequence length="253" mass="28676">MKLALMQMDIFWEDKDKNLRKAEKLIETAVEHDCAIAVFPEMFATGFSMNAEKITEAENGTVVSTLNQLAAKYGISLIAGIAVKSEGSYENRAYIINSDGEIIDVYTKNYGFSYSGEDKIYSNGDKQIVFEIEGMKSSVFICYDLRFPELFRRVAKSVSVIFVIANWPDSRIDQWDALLKARAIENQCFVVAVNRKGIDGNGLHYNGHSAVFSPSGDEVELFRLDGECRCFEIDEGETDFVRQRFPFLKDMRN</sequence>
<dbReference type="PROSITE" id="PS50263">
    <property type="entry name" value="CN_HYDROLASE"/>
    <property type="match status" value="1"/>
</dbReference>
<dbReference type="InterPro" id="IPR003010">
    <property type="entry name" value="C-N_Hydrolase"/>
</dbReference>
<evidence type="ECO:0000313" key="3">
    <source>
        <dbReference type="Proteomes" id="UP000587760"/>
    </source>
</evidence>
<name>A0A841RCU5_9SPIO</name>
<dbReference type="GO" id="GO:0050152">
    <property type="term" value="F:omega-amidase activity"/>
    <property type="evidence" value="ECO:0007669"/>
    <property type="project" value="TreeGrafter"/>
</dbReference>
<dbReference type="InterPro" id="IPR036526">
    <property type="entry name" value="C-N_Hydrolase_sf"/>
</dbReference>
<gene>
    <name evidence="2" type="ORF">HNR50_002352</name>
</gene>
<protein>
    <submittedName>
        <fullName evidence="2">Putative amidohydrolase</fullName>
    </submittedName>
</protein>
<proteinExistence type="predicted"/>
<reference evidence="2 3" key="1">
    <citation type="submission" date="2020-08" db="EMBL/GenBank/DDBJ databases">
        <title>Genomic Encyclopedia of Type Strains, Phase IV (KMG-IV): sequencing the most valuable type-strain genomes for metagenomic binning, comparative biology and taxonomic classification.</title>
        <authorList>
            <person name="Goeker M."/>
        </authorList>
    </citation>
    <scope>NUCLEOTIDE SEQUENCE [LARGE SCALE GENOMIC DNA]</scope>
    <source>
        <strain evidence="2 3">DSM 2461</strain>
    </source>
</reference>
<dbReference type="GO" id="GO:0106008">
    <property type="term" value="F:2-oxoglutaramate amidase activity"/>
    <property type="evidence" value="ECO:0007669"/>
    <property type="project" value="TreeGrafter"/>
</dbReference>
<feature type="domain" description="CN hydrolase" evidence="1">
    <location>
        <begin position="1"/>
        <end position="240"/>
    </location>
</feature>